<dbReference type="InterPro" id="IPR033121">
    <property type="entry name" value="PEPTIDASE_A1"/>
</dbReference>
<dbReference type="CDD" id="cd05474">
    <property type="entry name" value="SAP_like"/>
    <property type="match status" value="1"/>
</dbReference>
<feature type="region of interest" description="Disordered" evidence="9">
    <location>
        <begin position="508"/>
        <end position="540"/>
    </location>
</feature>
<evidence type="ECO:0000256" key="4">
    <source>
        <dbReference type="ARBA" id="ARBA00022729"/>
    </source>
</evidence>
<dbReference type="InterPro" id="IPR033876">
    <property type="entry name" value="SAP-like"/>
</dbReference>
<keyword evidence="4 10" id="KW-0732">Signal</keyword>
<accession>A0AAN7Y3V4</accession>
<dbReference type="PROSITE" id="PS51767">
    <property type="entry name" value="PEPTIDASE_A1"/>
    <property type="match status" value="1"/>
</dbReference>
<dbReference type="InterPro" id="IPR001461">
    <property type="entry name" value="Aspartic_peptidase_A1"/>
</dbReference>
<protein>
    <recommendedName>
        <fullName evidence="11">Peptidase A1 domain-containing protein</fullName>
    </recommendedName>
</protein>
<evidence type="ECO:0000256" key="9">
    <source>
        <dbReference type="SAM" id="MobiDB-lite"/>
    </source>
</evidence>
<reference evidence="12 13" key="1">
    <citation type="submission" date="2023-08" db="EMBL/GenBank/DDBJ databases">
        <title>Black Yeasts Isolated from many extreme environments.</title>
        <authorList>
            <person name="Coleine C."/>
            <person name="Stajich J.E."/>
            <person name="Selbmann L."/>
        </authorList>
    </citation>
    <scope>NUCLEOTIDE SEQUENCE [LARGE SCALE GENOMIC DNA]</scope>
    <source>
        <strain evidence="12 13">CCFEE 5910</strain>
    </source>
</reference>
<comment type="caution">
    <text evidence="12">The sequence shown here is derived from an EMBL/GenBank/DDBJ whole genome shotgun (WGS) entry which is preliminary data.</text>
</comment>
<feature type="active site" evidence="7">
    <location>
        <position position="299"/>
    </location>
</feature>
<evidence type="ECO:0000256" key="2">
    <source>
        <dbReference type="ARBA" id="ARBA00007447"/>
    </source>
</evidence>
<dbReference type="AlphaFoldDB" id="A0AAN7Y3V4"/>
<dbReference type="PANTHER" id="PTHR47966:SF65">
    <property type="entry name" value="ASPARTIC-TYPE ENDOPEPTIDASE"/>
    <property type="match status" value="1"/>
</dbReference>
<feature type="active site" evidence="7">
    <location>
        <position position="90"/>
    </location>
</feature>
<comment type="subcellular location">
    <subcellularLocation>
        <location evidence="1">Cell membrane</location>
        <topology evidence="1">Lipid-anchor</topology>
        <topology evidence="1">GPI-anchor</topology>
    </subcellularLocation>
</comment>
<feature type="chain" id="PRO_5042981902" description="Peptidase A1 domain-containing protein" evidence="10">
    <location>
        <begin position="24"/>
        <end position="582"/>
    </location>
</feature>
<evidence type="ECO:0000313" key="12">
    <source>
        <dbReference type="EMBL" id="KAK5081300.1"/>
    </source>
</evidence>
<evidence type="ECO:0000256" key="10">
    <source>
        <dbReference type="SAM" id="SignalP"/>
    </source>
</evidence>
<evidence type="ECO:0000256" key="5">
    <source>
        <dbReference type="ARBA" id="ARBA00022750"/>
    </source>
</evidence>
<dbReference type="Proteomes" id="UP001309876">
    <property type="component" value="Unassembled WGS sequence"/>
</dbReference>
<keyword evidence="3 8" id="KW-0645">Protease</keyword>
<evidence type="ECO:0000256" key="3">
    <source>
        <dbReference type="ARBA" id="ARBA00022670"/>
    </source>
</evidence>
<dbReference type="SUPFAM" id="SSF50630">
    <property type="entry name" value="Acid proteases"/>
    <property type="match status" value="1"/>
</dbReference>
<dbReference type="GO" id="GO:0005886">
    <property type="term" value="C:plasma membrane"/>
    <property type="evidence" value="ECO:0007669"/>
    <property type="project" value="UniProtKB-SubCell"/>
</dbReference>
<dbReference type="GO" id="GO:0006508">
    <property type="term" value="P:proteolysis"/>
    <property type="evidence" value="ECO:0007669"/>
    <property type="project" value="UniProtKB-KW"/>
</dbReference>
<keyword evidence="6 8" id="KW-0378">Hydrolase</keyword>
<dbReference type="Gene3D" id="2.40.70.10">
    <property type="entry name" value="Acid Proteases"/>
    <property type="match status" value="2"/>
</dbReference>
<evidence type="ECO:0000256" key="8">
    <source>
        <dbReference type="RuleBase" id="RU000454"/>
    </source>
</evidence>
<evidence type="ECO:0000256" key="1">
    <source>
        <dbReference type="ARBA" id="ARBA00004609"/>
    </source>
</evidence>
<evidence type="ECO:0000256" key="7">
    <source>
        <dbReference type="PIRSR" id="PIRSR601461-1"/>
    </source>
</evidence>
<feature type="domain" description="Peptidase A1" evidence="11">
    <location>
        <begin position="72"/>
        <end position="422"/>
    </location>
</feature>
<dbReference type="Pfam" id="PF00026">
    <property type="entry name" value="Asp"/>
    <property type="match status" value="1"/>
</dbReference>
<dbReference type="InterPro" id="IPR001969">
    <property type="entry name" value="Aspartic_peptidase_AS"/>
</dbReference>
<feature type="compositionally biased region" description="Low complexity" evidence="9">
    <location>
        <begin position="511"/>
        <end position="540"/>
    </location>
</feature>
<proteinExistence type="inferred from homology"/>
<gene>
    <name evidence="12" type="ORF">LTR05_008094</name>
</gene>
<dbReference type="EMBL" id="JAVRRJ010000010">
    <property type="protein sequence ID" value="KAK5081300.1"/>
    <property type="molecule type" value="Genomic_DNA"/>
</dbReference>
<sequence>MSPNISYVMRFLVTSLLFASVLAVPDPGTIGFKFKKRLAAKSAPSTELSYPVIYKRQDDTINADITNFQILYMINITIGTPGQGIGLQLDTGSSDLWVAASDSDVCSLGYPFCSYYGSYDAANSSTFRNITDFGDFYISYVDGTAIQGIYFNDTINIEGTDITGATMALAESADRDIGIMGIGFTENESSNTINRDDPFTYPTVLDNMIAQGHINSRSYALWLDDLNDPASTGTILFGGLDIEKYEGSLVSLPIQPDTYSGSRTSFTVAWTGLNIDTGSSTSNNQIDFSPSSPLPVILDSGTTLTYLPDDIVEQIFTGLGVTTDPAIGNIVPCTIAANNYTFIYTFGGPNGAQIRVPLSELLLTLFDSRTGEPYVDPRTPNGPPLCQMGIDKAGANPLLFGDTFLRSAYVVYDLENYQIALAQTNFRATASEDGDEVTQISGSAGIPDVVSTASEATVAQTFTGIPLNTEGGGSATSVGFGAMTRQATFSLSTSGTVAPSAAAGGVMSTNSGVTATSSRTTVSGSRTSSASVSSTASSSQGAASSSAASAATVLRVAKGETQAYVSLCVLLVLLYASIGNTI</sequence>
<dbReference type="InterPro" id="IPR021109">
    <property type="entry name" value="Peptidase_aspartic_dom_sf"/>
</dbReference>
<dbReference type="PRINTS" id="PR00792">
    <property type="entry name" value="PEPSIN"/>
</dbReference>
<evidence type="ECO:0000259" key="11">
    <source>
        <dbReference type="PROSITE" id="PS51767"/>
    </source>
</evidence>
<keyword evidence="13" id="KW-1185">Reference proteome</keyword>
<evidence type="ECO:0000256" key="6">
    <source>
        <dbReference type="ARBA" id="ARBA00022801"/>
    </source>
</evidence>
<evidence type="ECO:0000313" key="13">
    <source>
        <dbReference type="Proteomes" id="UP001309876"/>
    </source>
</evidence>
<dbReference type="PROSITE" id="PS00141">
    <property type="entry name" value="ASP_PROTEASE"/>
    <property type="match status" value="1"/>
</dbReference>
<dbReference type="PANTHER" id="PTHR47966">
    <property type="entry name" value="BETA-SITE APP-CLEAVING ENZYME, ISOFORM A-RELATED"/>
    <property type="match status" value="1"/>
</dbReference>
<comment type="similarity">
    <text evidence="2 8">Belongs to the peptidase A1 family.</text>
</comment>
<dbReference type="GO" id="GO:0004190">
    <property type="term" value="F:aspartic-type endopeptidase activity"/>
    <property type="evidence" value="ECO:0007669"/>
    <property type="project" value="UniProtKB-KW"/>
</dbReference>
<organism evidence="12 13">
    <name type="scientific">Lithohypha guttulata</name>
    <dbReference type="NCBI Taxonomy" id="1690604"/>
    <lineage>
        <taxon>Eukaryota</taxon>
        <taxon>Fungi</taxon>
        <taxon>Dikarya</taxon>
        <taxon>Ascomycota</taxon>
        <taxon>Pezizomycotina</taxon>
        <taxon>Eurotiomycetes</taxon>
        <taxon>Chaetothyriomycetidae</taxon>
        <taxon>Chaetothyriales</taxon>
        <taxon>Trichomeriaceae</taxon>
        <taxon>Lithohypha</taxon>
    </lineage>
</organism>
<feature type="signal peptide" evidence="10">
    <location>
        <begin position="1"/>
        <end position="23"/>
    </location>
</feature>
<keyword evidence="5 8" id="KW-0064">Aspartyl protease</keyword>
<name>A0AAN7Y3V4_9EURO</name>